<accession>A0ABP5CN43</accession>
<reference evidence="12" key="1">
    <citation type="journal article" date="2019" name="Int. J. Syst. Evol. Microbiol.">
        <title>The Global Catalogue of Microorganisms (GCM) 10K type strain sequencing project: providing services to taxonomists for standard genome sequencing and annotation.</title>
        <authorList>
            <consortium name="The Broad Institute Genomics Platform"/>
            <consortium name="The Broad Institute Genome Sequencing Center for Infectious Disease"/>
            <person name="Wu L."/>
            <person name="Ma J."/>
        </authorList>
    </citation>
    <scope>NUCLEOTIDE SEQUENCE [LARGE SCALE GENOMIC DNA]</scope>
    <source>
        <strain evidence="12">JCM 16013</strain>
    </source>
</reference>
<evidence type="ECO:0000256" key="5">
    <source>
        <dbReference type="ARBA" id="ARBA00022679"/>
    </source>
</evidence>
<dbReference type="Proteomes" id="UP001499854">
    <property type="component" value="Unassembled WGS sequence"/>
</dbReference>
<dbReference type="Gene3D" id="1.10.287.130">
    <property type="match status" value="1"/>
</dbReference>
<dbReference type="InterPro" id="IPR003661">
    <property type="entry name" value="HisK_dim/P_dom"/>
</dbReference>
<gene>
    <name evidence="11" type="ORF">GCM10009838_22000</name>
</gene>
<keyword evidence="7" id="KW-0418">Kinase</keyword>
<evidence type="ECO:0000256" key="7">
    <source>
        <dbReference type="ARBA" id="ARBA00022777"/>
    </source>
</evidence>
<evidence type="ECO:0000313" key="12">
    <source>
        <dbReference type="Proteomes" id="UP001499854"/>
    </source>
</evidence>
<comment type="subcellular location">
    <subcellularLocation>
        <location evidence="2">Cell membrane</location>
    </subcellularLocation>
</comment>
<keyword evidence="8 9" id="KW-1133">Transmembrane helix</keyword>
<dbReference type="SUPFAM" id="SSF55874">
    <property type="entry name" value="ATPase domain of HSP90 chaperone/DNA topoisomerase II/histidine kinase"/>
    <property type="match status" value="1"/>
</dbReference>
<evidence type="ECO:0000256" key="3">
    <source>
        <dbReference type="ARBA" id="ARBA00012438"/>
    </source>
</evidence>
<dbReference type="InterPro" id="IPR005467">
    <property type="entry name" value="His_kinase_dom"/>
</dbReference>
<dbReference type="SMART" id="SM00388">
    <property type="entry name" value="HisKA"/>
    <property type="match status" value="1"/>
</dbReference>
<dbReference type="Gene3D" id="3.30.565.10">
    <property type="entry name" value="Histidine kinase-like ATPase, C-terminal domain"/>
    <property type="match status" value="1"/>
</dbReference>
<dbReference type="SUPFAM" id="SSF47384">
    <property type="entry name" value="Homodimeric domain of signal transducing histidine kinase"/>
    <property type="match status" value="1"/>
</dbReference>
<feature type="transmembrane region" description="Helical" evidence="9">
    <location>
        <begin position="169"/>
        <end position="192"/>
    </location>
</feature>
<evidence type="ECO:0000256" key="9">
    <source>
        <dbReference type="SAM" id="Phobius"/>
    </source>
</evidence>
<name>A0ABP5CN43_9ACTN</name>
<evidence type="ECO:0000256" key="6">
    <source>
        <dbReference type="ARBA" id="ARBA00022692"/>
    </source>
</evidence>
<dbReference type="InterPro" id="IPR036097">
    <property type="entry name" value="HisK_dim/P_sf"/>
</dbReference>
<dbReference type="Pfam" id="PF02518">
    <property type="entry name" value="HATPase_c"/>
    <property type="match status" value="1"/>
</dbReference>
<evidence type="ECO:0000256" key="8">
    <source>
        <dbReference type="ARBA" id="ARBA00022989"/>
    </source>
</evidence>
<dbReference type="PROSITE" id="PS50109">
    <property type="entry name" value="HIS_KIN"/>
    <property type="match status" value="1"/>
</dbReference>
<keyword evidence="9" id="KW-0472">Membrane</keyword>
<evidence type="ECO:0000256" key="1">
    <source>
        <dbReference type="ARBA" id="ARBA00000085"/>
    </source>
</evidence>
<dbReference type="InterPro" id="IPR050428">
    <property type="entry name" value="TCS_sensor_his_kinase"/>
</dbReference>
<dbReference type="InterPro" id="IPR003594">
    <property type="entry name" value="HATPase_dom"/>
</dbReference>
<dbReference type="Pfam" id="PF00512">
    <property type="entry name" value="HisKA"/>
    <property type="match status" value="1"/>
</dbReference>
<evidence type="ECO:0000256" key="2">
    <source>
        <dbReference type="ARBA" id="ARBA00004236"/>
    </source>
</evidence>
<sequence>MRWRLAVLFSVFNVAGLAVLGTVAVAADQNGRSSTLRTQIRGMAALAADHLSDVNGTLTFDESGVEQDFVDGITVYVFTRDPSGAVKLFDTAGDGPIWGPELLADSARWAVRHNDETAFTDVTGPNGSGLLLAVPFYHSDGTDGTDGEPIGAIVAVGDPDAQSEDHERLVWAVVAAGAALTVTAGVGGFLLARRSVRLAAQALEQQERFLTDAAHELRTPLAAIRAAAEAAGPEPARHSATLSQVAARAAGMSGTVDGLLLRARHAAGLTHSEPERLRLDLLVEDVAADEVPEPHRLIAQLAPTVVRADPALLRMAVRNLLDNAVRHGRGDIPAVVEVSVQDTSVSIHDYGPGVGASGPREGVGLSLARWVAELHHAELTVADHPNGGTVATLRLPSDQ</sequence>
<dbReference type="EMBL" id="BAAAQM010000009">
    <property type="protein sequence ID" value="GAA1964297.1"/>
    <property type="molecule type" value="Genomic_DNA"/>
</dbReference>
<dbReference type="InterPro" id="IPR036890">
    <property type="entry name" value="HATPase_C_sf"/>
</dbReference>
<organism evidence="11 12">
    <name type="scientific">Catenulispora subtropica</name>
    <dbReference type="NCBI Taxonomy" id="450798"/>
    <lineage>
        <taxon>Bacteria</taxon>
        <taxon>Bacillati</taxon>
        <taxon>Actinomycetota</taxon>
        <taxon>Actinomycetes</taxon>
        <taxon>Catenulisporales</taxon>
        <taxon>Catenulisporaceae</taxon>
        <taxon>Catenulispora</taxon>
    </lineage>
</organism>
<proteinExistence type="predicted"/>
<comment type="caution">
    <text evidence="11">The sequence shown here is derived from an EMBL/GenBank/DDBJ whole genome shotgun (WGS) entry which is preliminary data.</text>
</comment>
<dbReference type="EC" id="2.7.13.3" evidence="3"/>
<dbReference type="PANTHER" id="PTHR45436">
    <property type="entry name" value="SENSOR HISTIDINE KINASE YKOH"/>
    <property type="match status" value="1"/>
</dbReference>
<evidence type="ECO:0000313" key="11">
    <source>
        <dbReference type="EMBL" id="GAA1964297.1"/>
    </source>
</evidence>
<dbReference type="CDD" id="cd00082">
    <property type="entry name" value="HisKA"/>
    <property type="match status" value="1"/>
</dbReference>
<comment type="catalytic activity">
    <reaction evidence="1">
        <text>ATP + protein L-histidine = ADP + protein N-phospho-L-histidine.</text>
        <dbReference type="EC" id="2.7.13.3"/>
    </reaction>
</comment>
<dbReference type="PANTHER" id="PTHR45436:SF5">
    <property type="entry name" value="SENSOR HISTIDINE KINASE TRCS"/>
    <property type="match status" value="1"/>
</dbReference>
<keyword evidence="5" id="KW-0808">Transferase</keyword>
<dbReference type="SMART" id="SM00387">
    <property type="entry name" value="HATPase_c"/>
    <property type="match status" value="1"/>
</dbReference>
<keyword evidence="6 9" id="KW-0812">Transmembrane</keyword>
<protein>
    <recommendedName>
        <fullName evidence="3">histidine kinase</fullName>
        <ecNumber evidence="3">2.7.13.3</ecNumber>
    </recommendedName>
</protein>
<evidence type="ECO:0000256" key="4">
    <source>
        <dbReference type="ARBA" id="ARBA00022553"/>
    </source>
</evidence>
<keyword evidence="12" id="KW-1185">Reference proteome</keyword>
<keyword evidence="4" id="KW-0597">Phosphoprotein</keyword>
<evidence type="ECO:0000259" key="10">
    <source>
        <dbReference type="PROSITE" id="PS50109"/>
    </source>
</evidence>
<feature type="domain" description="Histidine kinase" evidence="10">
    <location>
        <begin position="212"/>
        <end position="399"/>
    </location>
</feature>